<proteinExistence type="predicted"/>
<evidence type="ECO:0000313" key="8">
    <source>
        <dbReference type="Proteomes" id="UP000798602"/>
    </source>
</evidence>
<keyword evidence="3 5" id="KW-1133">Transmembrane helix</keyword>
<keyword evidence="4 5" id="KW-0472">Membrane</keyword>
<feature type="transmembrane region" description="Helical" evidence="5">
    <location>
        <begin position="61"/>
        <end position="79"/>
    </location>
</feature>
<dbReference type="Pfam" id="PF02656">
    <property type="entry name" value="DUF202"/>
    <property type="match status" value="1"/>
</dbReference>
<evidence type="ECO:0000259" key="6">
    <source>
        <dbReference type="Pfam" id="PF02656"/>
    </source>
</evidence>
<feature type="domain" description="DUF202" evidence="6">
    <location>
        <begin position="21"/>
        <end position="83"/>
    </location>
</feature>
<dbReference type="EMBL" id="JAABLM010000008">
    <property type="protein sequence ID" value="NBL65155.1"/>
    <property type="molecule type" value="Genomic_DNA"/>
</dbReference>
<dbReference type="Proteomes" id="UP000798602">
    <property type="component" value="Unassembled WGS sequence"/>
</dbReference>
<name>A0ABW9Z8F8_9FLAO</name>
<feature type="transmembrane region" description="Helical" evidence="5">
    <location>
        <begin position="21"/>
        <end position="41"/>
    </location>
</feature>
<sequence>MQTNKAINKDLILRERLALQRTVLANQSTFLAFLRTSMYFLVAGLSLKNLLQIENSTAIEFALFVIAGIVFLFGIVNFLKHRKSILKNEKHIGNYQLEYYE</sequence>
<keyword evidence="2 5" id="KW-0812">Transmembrane</keyword>
<accession>A0ABW9Z8F8</accession>
<dbReference type="InterPro" id="IPR003807">
    <property type="entry name" value="DUF202"/>
</dbReference>
<evidence type="ECO:0000256" key="1">
    <source>
        <dbReference type="ARBA" id="ARBA00004127"/>
    </source>
</evidence>
<reference evidence="8" key="1">
    <citation type="submission" date="2020-01" db="EMBL/GenBank/DDBJ databases">
        <title>Sphingomonas sp. strain CSW-10.</title>
        <authorList>
            <person name="Chen W.-M."/>
        </authorList>
    </citation>
    <scope>NUCLEOTIDE SEQUENCE [LARGE SCALE GENOMIC DNA]</scope>
    <source>
        <strain evidence="8">NST-5</strain>
    </source>
</reference>
<dbReference type="RefSeq" id="WP_166536978.1">
    <property type="nucleotide sequence ID" value="NZ_JAABLM010000008.1"/>
</dbReference>
<keyword evidence="8" id="KW-1185">Reference proteome</keyword>
<evidence type="ECO:0000256" key="3">
    <source>
        <dbReference type="ARBA" id="ARBA00022989"/>
    </source>
</evidence>
<protein>
    <submittedName>
        <fullName evidence="7">DUF202 domain-containing protein</fullName>
    </submittedName>
</protein>
<gene>
    <name evidence="7" type="ORF">GV828_08085</name>
</gene>
<comment type="caution">
    <text evidence="7">The sequence shown here is derived from an EMBL/GenBank/DDBJ whole genome shotgun (WGS) entry which is preliminary data.</text>
</comment>
<evidence type="ECO:0000313" key="7">
    <source>
        <dbReference type="EMBL" id="NBL65155.1"/>
    </source>
</evidence>
<evidence type="ECO:0000256" key="2">
    <source>
        <dbReference type="ARBA" id="ARBA00022692"/>
    </source>
</evidence>
<comment type="subcellular location">
    <subcellularLocation>
        <location evidence="1">Endomembrane system</location>
        <topology evidence="1">Multi-pass membrane protein</topology>
    </subcellularLocation>
</comment>
<evidence type="ECO:0000256" key="5">
    <source>
        <dbReference type="SAM" id="Phobius"/>
    </source>
</evidence>
<organism evidence="7 8">
    <name type="scientific">Flavobacterium ichthyis</name>
    <dbReference type="NCBI Taxonomy" id="2698827"/>
    <lineage>
        <taxon>Bacteria</taxon>
        <taxon>Pseudomonadati</taxon>
        <taxon>Bacteroidota</taxon>
        <taxon>Flavobacteriia</taxon>
        <taxon>Flavobacteriales</taxon>
        <taxon>Flavobacteriaceae</taxon>
        <taxon>Flavobacterium</taxon>
    </lineage>
</organism>
<evidence type="ECO:0000256" key="4">
    <source>
        <dbReference type="ARBA" id="ARBA00023136"/>
    </source>
</evidence>